<sequence>MPIQTPYQPLTGRFTKLHLRRAKREYERRLDQGNGDIRVVLLSQTSMEFWHTVKISYYDDESLSVEARFFSNELINFYIAKAHNHLHWHPRMEISKQLQEYCSGNQLRVFTGSNQVYQSPRTGQYVLRRSELEIRPHFIANVEANPVPVANGLAWLREYFELQSKLRVAVHVQIFEREEARDNGFPALAVVLRRDEQDAVVVDDAVSFGSARLSCRTIEALKSYSIRELPLVLQGENPVNPWSGHHARLTISKADFFKREKSTKTK</sequence>
<gene>
    <name evidence="1" type="ORF">Poli38472_010621</name>
</gene>
<protein>
    <submittedName>
        <fullName evidence="1">Uncharacterized protein</fullName>
    </submittedName>
</protein>
<keyword evidence="2" id="KW-1185">Reference proteome</keyword>
<evidence type="ECO:0000313" key="2">
    <source>
        <dbReference type="Proteomes" id="UP000794436"/>
    </source>
</evidence>
<dbReference type="EMBL" id="SPLM01000147">
    <property type="protein sequence ID" value="TMW55739.1"/>
    <property type="molecule type" value="Genomic_DNA"/>
</dbReference>
<comment type="caution">
    <text evidence="1">The sequence shown here is derived from an EMBL/GenBank/DDBJ whole genome shotgun (WGS) entry which is preliminary data.</text>
</comment>
<dbReference type="Proteomes" id="UP000794436">
    <property type="component" value="Unassembled WGS sequence"/>
</dbReference>
<name>A0A8K1FCE2_PYTOL</name>
<reference evidence="1" key="1">
    <citation type="submission" date="2019-03" db="EMBL/GenBank/DDBJ databases">
        <title>Long read genome sequence of the mycoparasitic Pythium oligandrum ATCC 38472 isolated from sugarbeet rhizosphere.</title>
        <authorList>
            <person name="Gaulin E."/>
        </authorList>
    </citation>
    <scope>NUCLEOTIDE SEQUENCE</scope>
    <source>
        <strain evidence="1">ATCC 38472_TT</strain>
    </source>
</reference>
<proteinExistence type="predicted"/>
<dbReference type="OrthoDB" id="130864at2759"/>
<dbReference type="AlphaFoldDB" id="A0A8K1FCE2"/>
<evidence type="ECO:0000313" key="1">
    <source>
        <dbReference type="EMBL" id="TMW55739.1"/>
    </source>
</evidence>
<organism evidence="1 2">
    <name type="scientific">Pythium oligandrum</name>
    <name type="common">Mycoparasitic fungus</name>
    <dbReference type="NCBI Taxonomy" id="41045"/>
    <lineage>
        <taxon>Eukaryota</taxon>
        <taxon>Sar</taxon>
        <taxon>Stramenopiles</taxon>
        <taxon>Oomycota</taxon>
        <taxon>Peronosporomycetes</taxon>
        <taxon>Pythiales</taxon>
        <taxon>Pythiaceae</taxon>
        <taxon>Pythium</taxon>
    </lineage>
</organism>
<accession>A0A8K1FCE2</accession>